<comment type="similarity">
    <text evidence="2">Belongs to the Tdpoz family.</text>
</comment>
<reference evidence="4" key="2">
    <citation type="submission" date="2005-04" db="EMBL/GenBank/DDBJ databases">
        <authorList>
            <person name="Buell C.R."/>
            <person name="Wing R.A."/>
            <person name="McCombie W.A."/>
            <person name="Ouyang S."/>
        </authorList>
    </citation>
    <scope>NUCLEOTIDE SEQUENCE</scope>
</reference>
<dbReference type="EMBL" id="DP000010">
    <property type="protein sequence ID" value="ABA94831.1"/>
    <property type="molecule type" value="Genomic_DNA"/>
</dbReference>
<gene>
    <name evidence="4" type="ordered locus">LOC_Os11g40670</name>
</gene>
<dbReference type="SUPFAM" id="SSF54695">
    <property type="entry name" value="POZ domain"/>
    <property type="match status" value="1"/>
</dbReference>
<dbReference type="InterPro" id="IPR011333">
    <property type="entry name" value="SKP1/BTB/POZ_sf"/>
</dbReference>
<comment type="pathway">
    <text evidence="1">Protein modification; protein ubiquitination.</text>
</comment>
<dbReference type="OrthoDB" id="688785at2759"/>
<dbReference type="InterPro" id="IPR005162">
    <property type="entry name" value="Retrotrans_gag_dom"/>
</dbReference>
<protein>
    <submittedName>
        <fullName evidence="4">Retrotransposon protein, putative, unclassified</fullName>
    </submittedName>
</protein>
<dbReference type="Gene3D" id="3.30.710.10">
    <property type="entry name" value="Potassium Channel Kv1.1, Chain A"/>
    <property type="match status" value="1"/>
</dbReference>
<evidence type="ECO:0000256" key="1">
    <source>
        <dbReference type="ARBA" id="ARBA00004906"/>
    </source>
</evidence>
<name>Q2R116_ORYSJ</name>
<dbReference type="InterPro" id="IPR000210">
    <property type="entry name" value="BTB/POZ_dom"/>
</dbReference>
<dbReference type="CDD" id="cd18280">
    <property type="entry name" value="BTB_POZ_BPM_plant"/>
    <property type="match status" value="1"/>
</dbReference>
<dbReference type="Pfam" id="PF00651">
    <property type="entry name" value="BTB"/>
    <property type="match status" value="1"/>
</dbReference>
<dbReference type="PANTHER" id="PTHR26379">
    <property type="entry name" value="BTB/POZ AND MATH DOMAIN-CONTAINING PROTEIN 1"/>
    <property type="match status" value="1"/>
</dbReference>
<proteinExistence type="inferred from homology"/>
<feature type="domain" description="BTB" evidence="3">
    <location>
        <begin position="15"/>
        <end position="82"/>
    </location>
</feature>
<organism evidence="4">
    <name type="scientific">Oryza sativa subsp. japonica</name>
    <name type="common">Rice</name>
    <dbReference type="NCBI Taxonomy" id="39947"/>
    <lineage>
        <taxon>Eukaryota</taxon>
        <taxon>Viridiplantae</taxon>
        <taxon>Streptophyta</taxon>
        <taxon>Embryophyta</taxon>
        <taxon>Tracheophyta</taxon>
        <taxon>Spermatophyta</taxon>
        <taxon>Magnoliopsida</taxon>
        <taxon>Liliopsida</taxon>
        <taxon>Poales</taxon>
        <taxon>Poaceae</taxon>
        <taxon>BOP clade</taxon>
        <taxon>Oryzoideae</taxon>
        <taxon>Oryzeae</taxon>
        <taxon>Oryzinae</taxon>
        <taxon>Oryza</taxon>
        <taxon>Oryza sativa</taxon>
    </lineage>
</organism>
<dbReference type="SMART" id="SM00225">
    <property type="entry name" value="BTB"/>
    <property type="match status" value="1"/>
</dbReference>
<sequence>MHRHLGSLLSGGHGADITVQVGDETFAAHRCVLAARSPVFTAELFGPMGQNNKETIHVHDMEPRVFEAMLHFIYNDSLPKEDDDEVVAMAQHLLVAADRYGVERLKLICEDTLCSHVDASTAGTTLALAEQHHCEGLKEACFKVVMESETLQVKVNQAVHRALSNPSGVLLNTLQKLIKRMVDELIDQRVHLWRQIEEKQQYQLGGQAHQYLHDELYQQYRPKETQRYLYEEDWADRTTKLVNEQVGLKPKEQTYMYRLPYPEWFDRVPLPHQYKVPDFSKYSGQDDISTMEHICRFLAQCGEASAEEALKVKLFPLSLTGSVFTWFLSLPPNSIRGWVDLEKQFHEYFFARIDELKLSDLLLVKQQEGESAMEYIKRFRNIRSRCYSLSLSDEQLADLAFQGLSTPIKDRLFFHEFNSLAHLMKIVSTHERLNKREFRSMSPHTPKIGGMCNAKIW</sequence>
<dbReference type="Pfam" id="PF24570">
    <property type="entry name" value="BACK_BPM_SPOP"/>
    <property type="match status" value="1"/>
</dbReference>
<dbReference type="AlphaFoldDB" id="Q2R116"/>
<reference evidence="4" key="1">
    <citation type="journal article" date="2005" name="BMC Biol.">
        <title>The sequence of rice chromosomes 11 and 12, rich in disease resistance genes and recent gene duplications.</title>
        <authorList>
            <consortium name="The rice chromosomes 11 and 12 sequencing consortia"/>
        </authorList>
    </citation>
    <scope>NUCLEOTIDE SEQUENCE [LARGE SCALE GENOMIC DNA]</scope>
</reference>
<accession>Q2R116</accession>
<dbReference type="Gene3D" id="6.10.250.3030">
    <property type="match status" value="1"/>
</dbReference>
<dbReference type="GO" id="GO:0016567">
    <property type="term" value="P:protein ubiquitination"/>
    <property type="evidence" value="ECO:0007669"/>
    <property type="project" value="InterPro"/>
</dbReference>
<evidence type="ECO:0000256" key="2">
    <source>
        <dbReference type="ARBA" id="ARBA00010846"/>
    </source>
</evidence>
<dbReference type="Pfam" id="PF03732">
    <property type="entry name" value="Retrotrans_gag"/>
    <property type="match status" value="1"/>
</dbReference>
<evidence type="ECO:0000259" key="3">
    <source>
        <dbReference type="PROSITE" id="PS50097"/>
    </source>
</evidence>
<dbReference type="InterPro" id="IPR045005">
    <property type="entry name" value="BPM1-6"/>
</dbReference>
<dbReference type="PROSITE" id="PS50097">
    <property type="entry name" value="BTB"/>
    <property type="match status" value="1"/>
</dbReference>
<dbReference type="PANTHER" id="PTHR26379:SF483">
    <property type="entry name" value="OS11G0619800 PROTEIN"/>
    <property type="match status" value="1"/>
</dbReference>
<evidence type="ECO:0000313" key="4">
    <source>
        <dbReference type="EMBL" id="ABA94831.1"/>
    </source>
</evidence>
<reference evidence="4" key="3">
    <citation type="submission" date="2006-01" db="EMBL/GenBank/DDBJ databases">
        <authorList>
            <person name="Buell R."/>
        </authorList>
    </citation>
    <scope>NUCLEOTIDE SEQUENCE</scope>
</reference>
<dbReference type="InterPro" id="IPR056423">
    <property type="entry name" value="BACK_BPM_SPOP"/>
</dbReference>